<dbReference type="SUPFAM" id="SSF54106">
    <property type="entry name" value="LysM domain"/>
    <property type="match status" value="1"/>
</dbReference>
<sequence>MAVEKAFLEVEGGTRIPCLFNPSQLQITRSNSWAGAAVPGRDVPRLRYTGAESGVLRVDLFFDTTHDGSSVTAHTGKIVALMDVDPALPGSDESSHNVRPPYVTFHWGDLHSFKAVVADLDLTFTYFSGTGTPLRATVGLTLRQYEPSQAFGRQNPTSGTPKPHRVHRVQSGETLDRIAARYYGDSTRWRALAAANAIADPLALRPGTLLTVPRIDS</sequence>
<evidence type="ECO:0000259" key="1">
    <source>
        <dbReference type="PROSITE" id="PS51782"/>
    </source>
</evidence>
<dbReference type="AlphaFoldDB" id="A0A510UWK2"/>
<dbReference type="InterPro" id="IPR036779">
    <property type="entry name" value="LysM_dom_sf"/>
</dbReference>
<dbReference type="Pfam" id="PF19266">
    <property type="entry name" value="CIS_tube"/>
    <property type="match status" value="1"/>
</dbReference>
<gene>
    <name evidence="2" type="ORF">CPE01_28060</name>
</gene>
<protein>
    <submittedName>
        <fullName evidence="2">Peptidoglycan-binding protein</fullName>
    </submittedName>
</protein>
<organism evidence="2 3">
    <name type="scientific">Cellulomonas persica</name>
    <dbReference type="NCBI Taxonomy" id="76861"/>
    <lineage>
        <taxon>Bacteria</taxon>
        <taxon>Bacillati</taxon>
        <taxon>Actinomycetota</taxon>
        <taxon>Actinomycetes</taxon>
        <taxon>Micrococcales</taxon>
        <taxon>Cellulomonadaceae</taxon>
        <taxon>Cellulomonas</taxon>
    </lineage>
</organism>
<dbReference type="CDD" id="cd00118">
    <property type="entry name" value="LysM"/>
    <property type="match status" value="1"/>
</dbReference>
<feature type="domain" description="LysM" evidence="1">
    <location>
        <begin position="165"/>
        <end position="212"/>
    </location>
</feature>
<evidence type="ECO:0000313" key="3">
    <source>
        <dbReference type="Proteomes" id="UP000321386"/>
    </source>
</evidence>
<comment type="caution">
    <text evidence="2">The sequence shown here is derived from an EMBL/GenBank/DDBJ whole genome shotgun (WGS) entry which is preliminary data.</text>
</comment>
<reference evidence="2 3" key="1">
    <citation type="submission" date="2019-07" db="EMBL/GenBank/DDBJ databases">
        <title>Whole genome shotgun sequence of Cellulomonas persica NBRC 101101.</title>
        <authorList>
            <person name="Hosoyama A."/>
            <person name="Uohara A."/>
            <person name="Ohji S."/>
            <person name="Ichikawa N."/>
        </authorList>
    </citation>
    <scope>NUCLEOTIDE SEQUENCE [LARGE SCALE GENOMIC DNA]</scope>
    <source>
        <strain evidence="2 3">NBRC 101101</strain>
    </source>
</reference>
<dbReference type="Gene3D" id="3.10.350.10">
    <property type="entry name" value="LysM domain"/>
    <property type="match status" value="1"/>
</dbReference>
<dbReference type="RefSeq" id="WP_246783960.1">
    <property type="nucleotide sequence ID" value="NZ_BJUA01000017.1"/>
</dbReference>
<proteinExistence type="predicted"/>
<dbReference type="SMART" id="SM00257">
    <property type="entry name" value="LysM"/>
    <property type="match status" value="1"/>
</dbReference>
<name>A0A510UWK2_9CELL</name>
<dbReference type="EMBL" id="BJUA01000017">
    <property type="protein sequence ID" value="GEK19073.1"/>
    <property type="molecule type" value="Genomic_DNA"/>
</dbReference>
<dbReference type="InterPro" id="IPR018392">
    <property type="entry name" value="LysM"/>
</dbReference>
<dbReference type="PROSITE" id="PS51782">
    <property type="entry name" value="LYSM"/>
    <property type="match status" value="1"/>
</dbReference>
<accession>A0A510UWK2</accession>
<dbReference type="Pfam" id="PF01476">
    <property type="entry name" value="LysM"/>
    <property type="match status" value="1"/>
</dbReference>
<dbReference type="Proteomes" id="UP000321386">
    <property type="component" value="Unassembled WGS sequence"/>
</dbReference>
<keyword evidence="3" id="KW-1185">Reference proteome</keyword>
<dbReference type="InterPro" id="IPR045361">
    <property type="entry name" value="CIS_tube_prot_N"/>
</dbReference>
<evidence type="ECO:0000313" key="2">
    <source>
        <dbReference type="EMBL" id="GEK19073.1"/>
    </source>
</evidence>